<reference evidence="6 7" key="1">
    <citation type="journal article" date="2020" name="Nature">
        <title>Bacterial chemolithoautotrophy via manganese oxidation.</title>
        <authorList>
            <person name="Yu H."/>
            <person name="Leadbetter J.R."/>
        </authorList>
    </citation>
    <scope>NUCLEOTIDE SEQUENCE [LARGE SCALE GENOMIC DNA]</scope>
    <source>
        <strain evidence="6 7">RBP-1</strain>
    </source>
</reference>
<evidence type="ECO:0000256" key="2">
    <source>
        <dbReference type="HAMAP-Rule" id="MF_02087"/>
    </source>
</evidence>
<dbReference type="Pfam" id="PF01168">
    <property type="entry name" value="Ala_racemase_N"/>
    <property type="match status" value="1"/>
</dbReference>
<comment type="cofactor">
    <cofactor evidence="3">
        <name>pyridoxal 5'-phosphate</name>
        <dbReference type="ChEBI" id="CHEBI:597326"/>
    </cofactor>
</comment>
<evidence type="ECO:0000256" key="4">
    <source>
        <dbReference type="RuleBase" id="RU004514"/>
    </source>
</evidence>
<dbReference type="GO" id="GO:0030170">
    <property type="term" value="F:pyridoxal phosphate binding"/>
    <property type="evidence" value="ECO:0007669"/>
    <property type="project" value="UniProtKB-UniRule"/>
</dbReference>
<dbReference type="CDD" id="cd06824">
    <property type="entry name" value="PLPDE_III_Yggs_like"/>
    <property type="match status" value="1"/>
</dbReference>
<keyword evidence="1 2" id="KW-0663">Pyridoxal phosphate</keyword>
<evidence type="ECO:0000259" key="5">
    <source>
        <dbReference type="Pfam" id="PF01168"/>
    </source>
</evidence>
<dbReference type="HAMAP" id="MF_02087">
    <property type="entry name" value="PLP_homeostasis"/>
    <property type="match status" value="1"/>
</dbReference>
<dbReference type="EMBL" id="VTOX01000009">
    <property type="protein sequence ID" value="NKE68193.1"/>
    <property type="molecule type" value="Genomic_DNA"/>
</dbReference>
<evidence type="ECO:0000256" key="3">
    <source>
        <dbReference type="PIRSR" id="PIRSR004848-1"/>
    </source>
</evidence>
<comment type="function">
    <text evidence="2">Pyridoxal 5'-phosphate (PLP)-binding protein, which is involved in PLP homeostasis.</text>
</comment>
<evidence type="ECO:0000313" key="7">
    <source>
        <dbReference type="Proteomes" id="UP000521868"/>
    </source>
</evidence>
<dbReference type="NCBIfam" id="TIGR00044">
    <property type="entry name" value="YggS family pyridoxal phosphate-dependent enzyme"/>
    <property type="match status" value="1"/>
</dbReference>
<dbReference type="InterPro" id="IPR001608">
    <property type="entry name" value="Ala_racemase_N"/>
</dbReference>
<name>A0A7X6DJJ0_9BURK</name>
<protein>
    <recommendedName>
        <fullName evidence="2">Pyridoxal phosphate homeostasis protein</fullName>
        <shortName evidence="2">PLP homeostasis protein</shortName>
    </recommendedName>
</protein>
<dbReference type="PANTHER" id="PTHR10146:SF14">
    <property type="entry name" value="PYRIDOXAL PHOSPHATE HOMEOSTASIS PROTEIN"/>
    <property type="match status" value="1"/>
</dbReference>
<feature type="domain" description="Alanine racemase N-terminal" evidence="5">
    <location>
        <begin position="21"/>
        <end position="226"/>
    </location>
</feature>
<keyword evidence="7" id="KW-1185">Reference proteome</keyword>
<dbReference type="SUPFAM" id="SSF51419">
    <property type="entry name" value="PLP-binding barrel"/>
    <property type="match status" value="1"/>
</dbReference>
<dbReference type="FunFam" id="3.20.20.10:FF:000018">
    <property type="entry name" value="Pyridoxal phosphate homeostasis protein"/>
    <property type="match status" value="1"/>
</dbReference>
<proteinExistence type="inferred from homology"/>
<accession>A0A7X6DJJ0</accession>
<dbReference type="InterPro" id="IPR029066">
    <property type="entry name" value="PLP-binding_barrel"/>
</dbReference>
<evidence type="ECO:0000256" key="1">
    <source>
        <dbReference type="ARBA" id="ARBA00022898"/>
    </source>
</evidence>
<dbReference type="Proteomes" id="UP000521868">
    <property type="component" value="Unassembled WGS sequence"/>
</dbReference>
<dbReference type="Gene3D" id="3.20.20.10">
    <property type="entry name" value="Alanine racemase"/>
    <property type="match status" value="1"/>
</dbReference>
<comment type="caution">
    <text evidence="6">The sequence shown here is derived from an EMBL/GenBank/DDBJ whole genome shotgun (WGS) entry which is preliminary data.</text>
</comment>
<dbReference type="AlphaFoldDB" id="A0A7X6DJJ0"/>
<dbReference type="PANTHER" id="PTHR10146">
    <property type="entry name" value="PROLINE SYNTHETASE CO-TRANSCRIBED BACTERIAL HOMOLOG PROTEIN"/>
    <property type="match status" value="1"/>
</dbReference>
<sequence>MTTIAAKLQLVHQRIAAACTAAHRGVGEVQLLAVSKTFGPEAVREAHAYGQRAFGENYIQEAVEKIALLGDLPLEWHCIGPVQSNKTRLVAAHFDWVHTVDRLKVAQRLSEQRPEGRPALQVCLQVNIDGGPTKSGVAPRDVPALAREVAQLPNLQLRGLMTIPEPCDDFEGQFAVHRRTRALFDELRDQGLALDTLSMGMTADLEAAIAAGSTMVRVGTAIFGSRVKPTGA</sequence>
<gene>
    <name evidence="6" type="ORF">RAMLITH_20460</name>
</gene>
<feature type="modified residue" description="N6-(pyridoxal phosphate)lysine" evidence="2 3">
    <location>
        <position position="36"/>
    </location>
</feature>
<evidence type="ECO:0000313" key="6">
    <source>
        <dbReference type="EMBL" id="NKE68193.1"/>
    </source>
</evidence>
<comment type="similarity">
    <text evidence="2 4">Belongs to the pyridoxal phosphate-binding protein YggS/PROSC family.</text>
</comment>
<dbReference type="InterPro" id="IPR011078">
    <property type="entry name" value="PyrdxlP_homeostasis"/>
</dbReference>
<dbReference type="RefSeq" id="WP_168109318.1">
    <property type="nucleotide sequence ID" value="NZ_VTOX01000009.1"/>
</dbReference>
<dbReference type="PIRSF" id="PIRSF004848">
    <property type="entry name" value="YBL036c_PLPDEIII"/>
    <property type="match status" value="1"/>
</dbReference>
<organism evidence="6 7">
    <name type="scientific">Ramlibacter lithotrophicus</name>
    <dbReference type="NCBI Taxonomy" id="2606681"/>
    <lineage>
        <taxon>Bacteria</taxon>
        <taxon>Pseudomonadati</taxon>
        <taxon>Pseudomonadota</taxon>
        <taxon>Betaproteobacteria</taxon>
        <taxon>Burkholderiales</taxon>
        <taxon>Comamonadaceae</taxon>
        <taxon>Ramlibacter</taxon>
    </lineage>
</organism>